<dbReference type="EMBL" id="FNUJ01000017">
    <property type="protein sequence ID" value="SEF38003.1"/>
    <property type="molecule type" value="Genomic_DNA"/>
</dbReference>
<dbReference type="Proteomes" id="UP000198878">
    <property type="component" value="Unassembled WGS sequence"/>
</dbReference>
<dbReference type="SMART" id="SM01209">
    <property type="entry name" value="GARS_A"/>
    <property type="match status" value="1"/>
</dbReference>
<evidence type="ECO:0000256" key="4">
    <source>
        <dbReference type="PROSITE-ProRule" id="PRU00409"/>
    </source>
</evidence>
<feature type="domain" description="ATP-grasp" evidence="5">
    <location>
        <begin position="121"/>
        <end position="320"/>
    </location>
</feature>
<keyword evidence="1" id="KW-0436">Ligase</keyword>
<evidence type="ECO:0000256" key="3">
    <source>
        <dbReference type="ARBA" id="ARBA00022840"/>
    </source>
</evidence>
<dbReference type="Pfam" id="PF18130">
    <property type="entry name" value="ATPgrasp_N"/>
    <property type="match status" value="1"/>
</dbReference>
<dbReference type="Pfam" id="PF18603">
    <property type="entry name" value="LAL_C2"/>
    <property type="match status" value="1"/>
</dbReference>
<dbReference type="PANTHER" id="PTHR43585:SF2">
    <property type="entry name" value="ATP-GRASP ENZYME FSQD"/>
    <property type="match status" value="1"/>
</dbReference>
<keyword evidence="7" id="KW-1185">Reference proteome</keyword>
<evidence type="ECO:0000313" key="7">
    <source>
        <dbReference type="Proteomes" id="UP000198878"/>
    </source>
</evidence>
<name>A0A1H5RI18_9PSEU</name>
<dbReference type="OrthoDB" id="24041at2"/>
<proteinExistence type="predicted"/>
<dbReference type="RefSeq" id="WP_086675769.1">
    <property type="nucleotide sequence ID" value="NZ_FNUJ01000017.1"/>
</dbReference>
<evidence type="ECO:0000259" key="5">
    <source>
        <dbReference type="PROSITE" id="PS50975"/>
    </source>
</evidence>
<dbReference type="InterPro" id="IPR041472">
    <property type="entry name" value="BL00235/CARNS1_N"/>
</dbReference>
<dbReference type="InterPro" id="IPR011761">
    <property type="entry name" value="ATP-grasp"/>
</dbReference>
<dbReference type="SUPFAM" id="SSF56059">
    <property type="entry name" value="Glutathione synthetase ATP-binding domain-like"/>
    <property type="match status" value="1"/>
</dbReference>
<keyword evidence="2 4" id="KW-0547">Nucleotide-binding</keyword>
<dbReference type="GO" id="GO:0046872">
    <property type="term" value="F:metal ion binding"/>
    <property type="evidence" value="ECO:0007669"/>
    <property type="project" value="InterPro"/>
</dbReference>
<dbReference type="Gene3D" id="3.40.50.20">
    <property type="match status" value="1"/>
</dbReference>
<dbReference type="Pfam" id="PF13535">
    <property type="entry name" value="ATP-grasp_4"/>
    <property type="match status" value="1"/>
</dbReference>
<organism evidence="6 7">
    <name type="scientific">Amycolatopsis pretoriensis</name>
    <dbReference type="NCBI Taxonomy" id="218821"/>
    <lineage>
        <taxon>Bacteria</taxon>
        <taxon>Bacillati</taxon>
        <taxon>Actinomycetota</taxon>
        <taxon>Actinomycetes</taxon>
        <taxon>Pseudonocardiales</taxon>
        <taxon>Pseudonocardiaceae</taxon>
        <taxon>Amycolatopsis</taxon>
    </lineage>
</organism>
<dbReference type="AlphaFoldDB" id="A0A1H5RI18"/>
<accession>A0A1H5RI18</accession>
<reference evidence="7" key="1">
    <citation type="submission" date="2016-10" db="EMBL/GenBank/DDBJ databases">
        <authorList>
            <person name="Varghese N."/>
            <person name="Submissions S."/>
        </authorList>
    </citation>
    <scope>NUCLEOTIDE SEQUENCE [LARGE SCALE GENOMIC DNA]</scope>
    <source>
        <strain evidence="7">DSM 44654</strain>
    </source>
</reference>
<keyword evidence="3 4" id="KW-0067">ATP-binding</keyword>
<evidence type="ECO:0000313" key="6">
    <source>
        <dbReference type="EMBL" id="SEF38003.1"/>
    </source>
</evidence>
<sequence>MRRIGFVESNRSGSGFDALRAARGLGLHVTFFSCGLDRYHATPGGTEVLETCVDEFVSCPTHELEPLLEAVKAVDAAKPLDALLSVAEYEVIQAAEAARQLGLPGPDPAAIRIARDKAAQRRRWAERGVPVPEFRVVTTAEQAVRAAEEIGLPCVVKAVDETSGAHVVRCTTLDEVTGTFTAIRSATTNRRGQARSPEVLVEECLVGFEVSVEVLAEAGAVRVLGVTDKILGGRNRFVELGHSFPTALPGDVRRELESAAVAATEAVGFDLGIAHVEIKYTGDGPKLIEINPRPAGDRITELMDASFGWSTMELLLRQYLGESTGDVVAEPKCGAAIRYLTADPGVVTAVTGLDIAAAVPGVREAGVSVEPGGRVDPLRVNEDRVGHVLATAADAYLAGRIAEAAAQQIVVETRADAPPMAR</sequence>
<dbReference type="STRING" id="218821.SAMN05421837_11769"/>
<dbReference type="GO" id="GO:0016874">
    <property type="term" value="F:ligase activity"/>
    <property type="evidence" value="ECO:0007669"/>
    <property type="project" value="UniProtKB-KW"/>
</dbReference>
<dbReference type="GO" id="GO:0005524">
    <property type="term" value="F:ATP binding"/>
    <property type="evidence" value="ECO:0007669"/>
    <property type="project" value="UniProtKB-UniRule"/>
</dbReference>
<dbReference type="Gene3D" id="3.30.470.20">
    <property type="entry name" value="ATP-grasp fold, B domain"/>
    <property type="match status" value="1"/>
</dbReference>
<dbReference type="InterPro" id="IPR052032">
    <property type="entry name" value="ATP-dep_AA_Ligase"/>
</dbReference>
<protein>
    <submittedName>
        <fullName evidence="6">Cysteine synthase A</fullName>
    </submittedName>
</protein>
<dbReference type="PROSITE" id="PS51257">
    <property type="entry name" value="PROKAR_LIPOPROTEIN"/>
    <property type="match status" value="1"/>
</dbReference>
<dbReference type="PANTHER" id="PTHR43585">
    <property type="entry name" value="FUMIPYRROLE BIOSYNTHESIS PROTEIN C"/>
    <property type="match status" value="1"/>
</dbReference>
<dbReference type="PROSITE" id="PS50975">
    <property type="entry name" value="ATP_GRASP"/>
    <property type="match status" value="1"/>
</dbReference>
<evidence type="ECO:0000256" key="2">
    <source>
        <dbReference type="ARBA" id="ARBA00022741"/>
    </source>
</evidence>
<gene>
    <name evidence="6" type="ORF">SAMN05421837_11769</name>
</gene>
<dbReference type="InterPro" id="IPR040570">
    <property type="entry name" value="LAL_C2"/>
</dbReference>
<evidence type="ECO:0000256" key="1">
    <source>
        <dbReference type="ARBA" id="ARBA00022598"/>
    </source>
</evidence>